<reference evidence="3" key="1">
    <citation type="journal article" date="2019" name="Int. J. Syst. Evol. Microbiol.">
        <title>The Global Catalogue of Microorganisms (GCM) 10K type strain sequencing project: providing services to taxonomists for standard genome sequencing and annotation.</title>
        <authorList>
            <consortium name="The Broad Institute Genomics Platform"/>
            <consortium name="The Broad Institute Genome Sequencing Center for Infectious Disease"/>
            <person name="Wu L."/>
            <person name="Ma J."/>
        </authorList>
    </citation>
    <scope>NUCLEOTIDE SEQUENCE [LARGE SCALE GENOMIC DNA]</scope>
    <source>
        <strain evidence="3">JCM 16956</strain>
    </source>
</reference>
<evidence type="ECO:0008006" key="4">
    <source>
        <dbReference type="Google" id="ProtNLM"/>
    </source>
</evidence>
<proteinExistence type="predicted"/>
<dbReference type="Proteomes" id="UP001501000">
    <property type="component" value="Unassembled WGS sequence"/>
</dbReference>
<keyword evidence="3" id="KW-1185">Reference proteome</keyword>
<comment type="caution">
    <text evidence="2">The sequence shown here is derived from an EMBL/GenBank/DDBJ whole genome shotgun (WGS) entry which is preliminary data.</text>
</comment>
<evidence type="ECO:0000313" key="2">
    <source>
        <dbReference type="EMBL" id="GAA3908369.1"/>
    </source>
</evidence>
<sequence length="72" mass="7467">MSSSSLQTAYCLRGGVSVTLTPPNGSYGARIPERAARHRDGCQERGRDRVNSTLAGSPVASGELSAQEASST</sequence>
<evidence type="ECO:0000256" key="1">
    <source>
        <dbReference type="SAM" id="MobiDB-lite"/>
    </source>
</evidence>
<accession>A0ABP7LTJ3</accession>
<dbReference type="EMBL" id="BAABAJ010000004">
    <property type="protein sequence ID" value="GAA3908369.1"/>
    <property type="molecule type" value="Genomic_DNA"/>
</dbReference>
<feature type="region of interest" description="Disordered" evidence="1">
    <location>
        <begin position="21"/>
        <end position="72"/>
    </location>
</feature>
<gene>
    <name evidence="2" type="ORF">GCM10022244_18040</name>
</gene>
<organism evidence="2 3">
    <name type="scientific">Streptomyces gulbargensis</name>
    <dbReference type="NCBI Taxonomy" id="364901"/>
    <lineage>
        <taxon>Bacteria</taxon>
        <taxon>Bacillati</taxon>
        <taxon>Actinomycetota</taxon>
        <taxon>Actinomycetes</taxon>
        <taxon>Kitasatosporales</taxon>
        <taxon>Streptomycetaceae</taxon>
        <taxon>Streptomyces</taxon>
    </lineage>
</organism>
<name>A0ABP7LTJ3_9ACTN</name>
<evidence type="ECO:0000313" key="3">
    <source>
        <dbReference type="Proteomes" id="UP001501000"/>
    </source>
</evidence>
<feature type="compositionally biased region" description="Basic and acidic residues" evidence="1">
    <location>
        <begin position="31"/>
        <end position="50"/>
    </location>
</feature>
<protein>
    <recommendedName>
        <fullName evidence="4">DUF397 domain-containing protein</fullName>
    </recommendedName>
</protein>